<evidence type="ECO:0000256" key="6">
    <source>
        <dbReference type="ARBA" id="ARBA00022837"/>
    </source>
</evidence>
<dbReference type="GO" id="GO:0015369">
    <property type="term" value="F:calcium:proton antiporter activity"/>
    <property type="evidence" value="ECO:0007669"/>
    <property type="project" value="UniProtKB-UniRule"/>
</dbReference>
<evidence type="ECO:0000256" key="2">
    <source>
        <dbReference type="ARBA" id="ARBA00008170"/>
    </source>
</evidence>
<evidence type="ECO:0000313" key="13">
    <source>
        <dbReference type="EMBL" id="TFK23975.1"/>
    </source>
</evidence>
<dbReference type="InterPro" id="IPR044880">
    <property type="entry name" value="NCX_ion-bd_dom_sf"/>
</dbReference>
<keyword evidence="8 10" id="KW-0406">Ion transport</keyword>
<dbReference type="GO" id="GO:0006874">
    <property type="term" value="P:intracellular calcium ion homeostasis"/>
    <property type="evidence" value="ECO:0007669"/>
    <property type="project" value="TreeGrafter"/>
</dbReference>
<feature type="transmembrane region" description="Helical" evidence="10">
    <location>
        <begin position="427"/>
        <end position="449"/>
    </location>
</feature>
<reference evidence="13 14" key="1">
    <citation type="journal article" date="2019" name="Nat. Ecol. Evol.">
        <title>Megaphylogeny resolves global patterns of mushroom evolution.</title>
        <authorList>
            <person name="Varga T."/>
            <person name="Krizsan K."/>
            <person name="Foldi C."/>
            <person name="Dima B."/>
            <person name="Sanchez-Garcia M."/>
            <person name="Sanchez-Ramirez S."/>
            <person name="Szollosi G.J."/>
            <person name="Szarkandi J.G."/>
            <person name="Papp V."/>
            <person name="Albert L."/>
            <person name="Andreopoulos W."/>
            <person name="Angelini C."/>
            <person name="Antonin V."/>
            <person name="Barry K.W."/>
            <person name="Bougher N.L."/>
            <person name="Buchanan P."/>
            <person name="Buyck B."/>
            <person name="Bense V."/>
            <person name="Catcheside P."/>
            <person name="Chovatia M."/>
            <person name="Cooper J."/>
            <person name="Damon W."/>
            <person name="Desjardin D."/>
            <person name="Finy P."/>
            <person name="Geml J."/>
            <person name="Haridas S."/>
            <person name="Hughes K."/>
            <person name="Justo A."/>
            <person name="Karasinski D."/>
            <person name="Kautmanova I."/>
            <person name="Kiss B."/>
            <person name="Kocsube S."/>
            <person name="Kotiranta H."/>
            <person name="LaButti K.M."/>
            <person name="Lechner B.E."/>
            <person name="Liimatainen K."/>
            <person name="Lipzen A."/>
            <person name="Lukacs Z."/>
            <person name="Mihaltcheva S."/>
            <person name="Morgado L.N."/>
            <person name="Niskanen T."/>
            <person name="Noordeloos M.E."/>
            <person name="Ohm R.A."/>
            <person name="Ortiz-Santana B."/>
            <person name="Ovrebo C."/>
            <person name="Racz N."/>
            <person name="Riley R."/>
            <person name="Savchenko A."/>
            <person name="Shiryaev A."/>
            <person name="Soop K."/>
            <person name="Spirin V."/>
            <person name="Szebenyi C."/>
            <person name="Tomsovsky M."/>
            <person name="Tulloss R.E."/>
            <person name="Uehling J."/>
            <person name="Grigoriev I.V."/>
            <person name="Vagvolgyi C."/>
            <person name="Papp T."/>
            <person name="Martin F.M."/>
            <person name="Miettinen O."/>
            <person name="Hibbett D.S."/>
            <person name="Nagy L.G."/>
        </authorList>
    </citation>
    <scope>NUCLEOTIDE SEQUENCE [LARGE SCALE GENOMIC DNA]</scope>
    <source>
        <strain evidence="13 14">CBS 121175</strain>
    </source>
</reference>
<protein>
    <recommendedName>
        <fullName evidence="10">Vacuolar calcium ion transporter</fullName>
    </recommendedName>
</protein>
<dbReference type="InterPro" id="IPR004713">
    <property type="entry name" value="CaH_exchang"/>
</dbReference>
<evidence type="ECO:0000256" key="11">
    <source>
        <dbReference type="SAM" id="MobiDB-lite"/>
    </source>
</evidence>
<comment type="function">
    <text evidence="10">Has a role in promoting intracellular calcium ion sequestration via the exchange of calcium ions for hydrogen ions across the vacuolar membrane. Involved also in manganese ion homeostasis via its uptake into the vacuole.</text>
</comment>
<comment type="subcellular location">
    <subcellularLocation>
        <location evidence="1">Endomembrane system</location>
        <topology evidence="1">Multi-pass membrane protein</topology>
    </subcellularLocation>
    <subcellularLocation>
        <location evidence="10">Vacuole membrane</location>
    </subcellularLocation>
</comment>
<keyword evidence="4 10" id="KW-0109">Calcium transport</keyword>
<name>A0A5C3KUS5_COPMA</name>
<evidence type="ECO:0000256" key="5">
    <source>
        <dbReference type="ARBA" id="ARBA00022692"/>
    </source>
</evidence>
<feature type="compositionally biased region" description="Polar residues" evidence="11">
    <location>
        <begin position="37"/>
        <end position="47"/>
    </location>
</feature>
<feature type="transmembrane region" description="Helical" evidence="10">
    <location>
        <begin position="301"/>
        <end position="323"/>
    </location>
</feature>
<feature type="transmembrane region" description="Helical" evidence="10">
    <location>
        <begin position="143"/>
        <end position="161"/>
    </location>
</feature>
<gene>
    <name evidence="13" type="ORF">FA15DRAFT_669941</name>
</gene>
<keyword evidence="9 10" id="KW-0472">Membrane</keyword>
<proteinExistence type="inferred from homology"/>
<organism evidence="13 14">
    <name type="scientific">Coprinopsis marcescibilis</name>
    <name type="common">Agaric fungus</name>
    <name type="synonym">Psathyrella marcescibilis</name>
    <dbReference type="NCBI Taxonomy" id="230819"/>
    <lineage>
        <taxon>Eukaryota</taxon>
        <taxon>Fungi</taxon>
        <taxon>Dikarya</taxon>
        <taxon>Basidiomycota</taxon>
        <taxon>Agaricomycotina</taxon>
        <taxon>Agaricomycetes</taxon>
        <taxon>Agaricomycetidae</taxon>
        <taxon>Agaricales</taxon>
        <taxon>Agaricineae</taxon>
        <taxon>Psathyrellaceae</taxon>
        <taxon>Coprinopsis</taxon>
    </lineage>
</organism>
<feature type="transmembrane region" description="Helical" evidence="10">
    <location>
        <begin position="167"/>
        <end position="187"/>
    </location>
</feature>
<feature type="transmembrane region" description="Helical" evidence="10">
    <location>
        <begin position="518"/>
        <end position="537"/>
    </location>
</feature>
<feature type="transmembrane region" description="Helical" evidence="10">
    <location>
        <begin position="267"/>
        <end position="289"/>
    </location>
</feature>
<dbReference type="InterPro" id="IPR004798">
    <property type="entry name" value="CAX-like"/>
</dbReference>
<feature type="transmembrane region" description="Helical" evidence="10">
    <location>
        <begin position="456"/>
        <end position="481"/>
    </location>
</feature>
<keyword evidence="7 10" id="KW-1133">Transmembrane helix</keyword>
<feature type="transmembrane region" description="Helical" evidence="10">
    <location>
        <begin position="232"/>
        <end position="255"/>
    </location>
</feature>
<dbReference type="Pfam" id="PF01699">
    <property type="entry name" value="Na_Ca_ex"/>
    <property type="match status" value="2"/>
</dbReference>
<evidence type="ECO:0000256" key="9">
    <source>
        <dbReference type="ARBA" id="ARBA00023136"/>
    </source>
</evidence>
<dbReference type="Gene3D" id="1.20.1420.30">
    <property type="entry name" value="NCX, central ion-binding region"/>
    <property type="match status" value="1"/>
</dbReference>
<dbReference type="EMBL" id="ML210208">
    <property type="protein sequence ID" value="TFK23975.1"/>
    <property type="molecule type" value="Genomic_DNA"/>
</dbReference>
<dbReference type="PANTHER" id="PTHR31503">
    <property type="entry name" value="VACUOLAR CALCIUM ION TRANSPORTER"/>
    <property type="match status" value="1"/>
</dbReference>
<keyword evidence="10" id="KW-0926">Vacuole</keyword>
<dbReference type="NCBIfam" id="TIGR00378">
    <property type="entry name" value="cax"/>
    <property type="match status" value="1"/>
</dbReference>
<dbReference type="GO" id="GO:0012505">
    <property type="term" value="C:endomembrane system"/>
    <property type="evidence" value="ECO:0007669"/>
    <property type="project" value="UniProtKB-SubCell"/>
</dbReference>
<evidence type="ECO:0000256" key="8">
    <source>
        <dbReference type="ARBA" id="ARBA00023065"/>
    </source>
</evidence>
<sequence>MVETLASVANARANANTSPTPPADDDDEPPSSGLHHSGQSQVNNSASRFPPVKTRDTLYINEADVSGVEGNYTFGEQFERTDTVTTLDVEKQDGASEIRMRGTRKAEQRGPTKSARIRALFTPTRNIGPRPTYMQSLKATARYSPLNVLLLAIPVAWALHYTHQSPTMIFVFCCLGIIPLAALLGLGTEQIALRTSQSVGGLLNATLGNIVEMIIAGIALKKCELELVQSSLLGGLLSNLLLVLGCAFIVGGFKFPQQEFQPMVAQLNSSLLIVSVISLIIPVAFHLYLEDKLAPGTEVDVLLRLSHGSAIILLLVYFAYLFFQFYSHNHLFLDTHQVQSHPSGESSRRSSLSRTWTKSKTLPVGITSTVASESSLTLEHYETLKLNIPSALLLLVAVTALAFVTAEHLVESLEGLVHDHPSISKEWITLIVIPVISNAAEHATAVIVARKGKFDLAMSVAVGSCIQIALFVIPLLVLIAWGMGKPLMLLFDPLETIVLLFSVLVVKFSIEDGKSHWLSGLALIAVYIIIALSFWSFPDPVRLIQGLPLACF</sequence>
<feature type="domain" description="Sodium/calcium exchanger membrane region" evidence="12">
    <location>
        <begin position="391"/>
        <end position="534"/>
    </location>
</feature>
<keyword evidence="5 10" id="KW-0812">Transmembrane</keyword>
<dbReference type="InterPro" id="IPR004837">
    <property type="entry name" value="NaCa_Exmemb"/>
</dbReference>
<evidence type="ECO:0000313" key="14">
    <source>
        <dbReference type="Proteomes" id="UP000307440"/>
    </source>
</evidence>
<feature type="transmembrane region" description="Helical" evidence="10">
    <location>
        <begin position="487"/>
        <end position="506"/>
    </location>
</feature>
<comment type="similarity">
    <text evidence="2 10">Belongs to the Ca(2+):cation antiporter (CaCA) (TC 2.A.19) family.</text>
</comment>
<feature type="transmembrane region" description="Helical" evidence="10">
    <location>
        <begin position="386"/>
        <end position="407"/>
    </location>
</feature>
<dbReference type="STRING" id="230819.A0A5C3KUS5"/>
<feature type="transmembrane region" description="Helical" evidence="10">
    <location>
        <begin position="199"/>
        <end position="220"/>
    </location>
</feature>
<keyword evidence="6 10" id="KW-0106">Calcium</keyword>
<dbReference type="OrthoDB" id="1699231at2759"/>
<evidence type="ECO:0000256" key="10">
    <source>
        <dbReference type="RuleBase" id="RU365028"/>
    </source>
</evidence>
<keyword evidence="10" id="KW-0050">Antiport</keyword>
<evidence type="ECO:0000256" key="1">
    <source>
        <dbReference type="ARBA" id="ARBA00004127"/>
    </source>
</evidence>
<feature type="domain" description="Sodium/calcium exchanger membrane region" evidence="12">
    <location>
        <begin position="167"/>
        <end position="325"/>
    </location>
</feature>
<dbReference type="Proteomes" id="UP000307440">
    <property type="component" value="Unassembled WGS sequence"/>
</dbReference>
<feature type="region of interest" description="Disordered" evidence="11">
    <location>
        <begin position="1"/>
        <end position="51"/>
    </location>
</feature>
<evidence type="ECO:0000256" key="3">
    <source>
        <dbReference type="ARBA" id="ARBA00022448"/>
    </source>
</evidence>
<evidence type="ECO:0000256" key="7">
    <source>
        <dbReference type="ARBA" id="ARBA00022989"/>
    </source>
</evidence>
<keyword evidence="14" id="KW-1185">Reference proteome</keyword>
<dbReference type="GO" id="GO:0000329">
    <property type="term" value="C:fungal-type vacuole membrane"/>
    <property type="evidence" value="ECO:0007669"/>
    <property type="project" value="TreeGrafter"/>
</dbReference>
<evidence type="ECO:0000259" key="12">
    <source>
        <dbReference type="Pfam" id="PF01699"/>
    </source>
</evidence>
<keyword evidence="3 10" id="KW-0813">Transport</keyword>
<dbReference type="PANTHER" id="PTHR31503:SF20">
    <property type="entry name" value="CA(2+)_H(+) EXCHANGER, PUTATIVE (EUROFUNG)-RELATED"/>
    <property type="match status" value="1"/>
</dbReference>
<evidence type="ECO:0000256" key="4">
    <source>
        <dbReference type="ARBA" id="ARBA00022568"/>
    </source>
</evidence>
<accession>A0A5C3KUS5</accession>
<dbReference type="AlphaFoldDB" id="A0A5C3KUS5"/>